<organism evidence="2 3">
    <name type="scientific">Sumerlaea chitinivorans</name>
    <dbReference type="NCBI Taxonomy" id="2250252"/>
    <lineage>
        <taxon>Bacteria</taxon>
        <taxon>Candidatus Sumerlaeota</taxon>
        <taxon>Candidatus Sumerlaeia</taxon>
        <taxon>Candidatus Sumerlaeales</taxon>
        <taxon>Candidatus Sumerlaeaceae</taxon>
        <taxon>Candidatus Sumerlaea</taxon>
    </lineage>
</organism>
<keyword evidence="2" id="KW-0808">Transferase</keyword>
<dbReference type="CDD" id="cd02440">
    <property type="entry name" value="AdoMet_MTases"/>
    <property type="match status" value="1"/>
</dbReference>
<accession>A0A2Z4YAS6</accession>
<gene>
    <name evidence="2" type="ORF">BRCON_2733</name>
</gene>
<evidence type="ECO:0000313" key="3">
    <source>
        <dbReference type="Proteomes" id="UP000262583"/>
    </source>
</evidence>
<dbReference type="Proteomes" id="UP000262583">
    <property type="component" value="Chromosome"/>
</dbReference>
<dbReference type="Pfam" id="PF13649">
    <property type="entry name" value="Methyltransf_25"/>
    <property type="match status" value="1"/>
</dbReference>
<dbReference type="GO" id="GO:0032259">
    <property type="term" value="P:methylation"/>
    <property type="evidence" value="ECO:0007669"/>
    <property type="project" value="UniProtKB-KW"/>
</dbReference>
<feature type="domain" description="Methyltransferase" evidence="1">
    <location>
        <begin position="166"/>
        <end position="258"/>
    </location>
</feature>
<dbReference type="EMBL" id="CP030759">
    <property type="protein sequence ID" value="AXA37475.1"/>
    <property type="molecule type" value="Genomic_DNA"/>
</dbReference>
<name>A0A2Z4YAS6_SUMC1</name>
<dbReference type="AlphaFoldDB" id="A0A2Z4YAS6"/>
<sequence>MEFEFKQPLLTLKPVAGHFDSLEWRDGTLRGHGWLFALGKRPESATLFVNGQAVGVVRPESRPDVEEACRWANDSQPLGFRFELSNAALAPKRVDVVAISNKRPIGRLSSYVLQPQDRELPLPPSALAERVSGVSGEHFLVQGLKMFTDLTDVFLRYGIPTTGQLLDWGCGCGRVARYFLSRLPAFRLTGCDIDPEAIEWCGENLPGGVFLKVKLSPPTPFEDNTFQVILACSVLTHLDREAQAAWLAEIQRLLAPGGYFLASTNAEFAYRLKHPDVRPTGWRRWLERVVGTSRAPGLLRDIDDSMPDPNMRWFVPETVYRMVFQPKRYTVQLCSRYLRVVAYVPCGLDGFQDLIVCQKPKTGV</sequence>
<evidence type="ECO:0000313" key="2">
    <source>
        <dbReference type="EMBL" id="AXA37475.1"/>
    </source>
</evidence>
<dbReference type="InterPro" id="IPR029063">
    <property type="entry name" value="SAM-dependent_MTases_sf"/>
</dbReference>
<protein>
    <submittedName>
        <fullName evidence="2">Methyltransferase</fullName>
    </submittedName>
</protein>
<evidence type="ECO:0000259" key="1">
    <source>
        <dbReference type="Pfam" id="PF13649"/>
    </source>
</evidence>
<dbReference type="GO" id="GO:0008168">
    <property type="term" value="F:methyltransferase activity"/>
    <property type="evidence" value="ECO:0007669"/>
    <property type="project" value="UniProtKB-KW"/>
</dbReference>
<dbReference type="InterPro" id="IPR041698">
    <property type="entry name" value="Methyltransf_25"/>
</dbReference>
<proteinExistence type="predicted"/>
<keyword evidence="2" id="KW-0489">Methyltransferase</keyword>
<dbReference type="KEGG" id="schv:BRCON_2733"/>
<dbReference type="Gene3D" id="3.40.50.150">
    <property type="entry name" value="Vaccinia Virus protein VP39"/>
    <property type="match status" value="1"/>
</dbReference>
<dbReference type="PANTHER" id="PTHR43591">
    <property type="entry name" value="METHYLTRANSFERASE"/>
    <property type="match status" value="1"/>
</dbReference>
<reference evidence="2 3" key="1">
    <citation type="submission" date="2018-05" db="EMBL/GenBank/DDBJ databases">
        <title>A metagenomic window into the 2 km-deep terrestrial subsurface aquifer revealed taxonomically and functionally diverse microbial community comprising novel uncultured bacterial lineages.</title>
        <authorList>
            <person name="Kadnikov V.V."/>
            <person name="Mardanov A.V."/>
            <person name="Beletsky A.V."/>
            <person name="Banks D."/>
            <person name="Pimenov N.V."/>
            <person name="Frank Y.A."/>
            <person name="Karnachuk O.V."/>
            <person name="Ravin N.V."/>
        </authorList>
    </citation>
    <scope>NUCLEOTIDE SEQUENCE [LARGE SCALE GENOMIC DNA]</scope>
    <source>
        <strain evidence="2">BY</strain>
    </source>
</reference>
<dbReference type="SUPFAM" id="SSF53335">
    <property type="entry name" value="S-adenosyl-L-methionine-dependent methyltransferases"/>
    <property type="match status" value="1"/>
</dbReference>